<accession>A0A1M6CIS7</accession>
<proteinExistence type="predicted"/>
<protein>
    <submittedName>
        <fullName evidence="1">Uncharacterized protein</fullName>
    </submittedName>
</protein>
<dbReference type="Proteomes" id="UP000184192">
    <property type="component" value="Unassembled WGS sequence"/>
</dbReference>
<reference evidence="2" key="1">
    <citation type="submission" date="2016-11" db="EMBL/GenBank/DDBJ databases">
        <authorList>
            <person name="Varghese N."/>
            <person name="Submissions S."/>
        </authorList>
    </citation>
    <scope>NUCLEOTIDE SEQUENCE [LARGE SCALE GENOMIC DNA]</scope>
    <source>
        <strain evidence="2">DSM 26884</strain>
    </source>
</reference>
<evidence type="ECO:0000313" key="1">
    <source>
        <dbReference type="EMBL" id="SHI60889.1"/>
    </source>
</evidence>
<name>A0A1M6CIS7_9BACE</name>
<evidence type="ECO:0000313" key="2">
    <source>
        <dbReference type="Proteomes" id="UP000184192"/>
    </source>
</evidence>
<keyword evidence="2" id="KW-1185">Reference proteome</keyword>
<dbReference type="AlphaFoldDB" id="A0A1M6CIS7"/>
<organism evidence="1 2">
    <name type="scientific">Bacteroides stercorirosoris</name>
    <dbReference type="NCBI Taxonomy" id="871324"/>
    <lineage>
        <taxon>Bacteria</taxon>
        <taxon>Pseudomonadati</taxon>
        <taxon>Bacteroidota</taxon>
        <taxon>Bacteroidia</taxon>
        <taxon>Bacteroidales</taxon>
        <taxon>Bacteroidaceae</taxon>
        <taxon>Bacteroides</taxon>
    </lineage>
</organism>
<dbReference type="EMBL" id="FQZN01000004">
    <property type="protein sequence ID" value="SHI60889.1"/>
    <property type="molecule type" value="Genomic_DNA"/>
</dbReference>
<gene>
    <name evidence="1" type="ORF">SAMN05444350_104166</name>
</gene>
<sequence>MKEESILRHRRKRFETKKEYLMGRGGNKRNVLFFAVMILFTTEDTEDAEIIIISEL</sequence>